<feature type="transmembrane region" description="Helical" evidence="2">
    <location>
        <begin position="31"/>
        <end position="53"/>
    </location>
</feature>
<evidence type="ECO:0000313" key="4">
    <source>
        <dbReference type="EMBL" id="ABS14882.1"/>
    </source>
</evidence>
<keyword evidence="2" id="KW-0812">Transmembrane</keyword>
<keyword evidence="2" id="KW-1133">Transmembrane helix</keyword>
<evidence type="ECO:0000256" key="1">
    <source>
        <dbReference type="SAM" id="Coils"/>
    </source>
</evidence>
<organism evidence="4 5">
    <name type="scientific">Brucella anthropi (strain ATCC 49188 / DSM 6882 / CCUG 24695 / JCM 21032 / LMG 3331 / NBRC 15819 / NCTC 12168 / Alc 37)</name>
    <name type="common">Ochrobactrum anthropi</name>
    <dbReference type="NCBI Taxonomy" id="439375"/>
    <lineage>
        <taxon>Bacteria</taxon>
        <taxon>Pseudomonadati</taxon>
        <taxon>Pseudomonadota</taxon>
        <taxon>Alphaproteobacteria</taxon>
        <taxon>Hyphomicrobiales</taxon>
        <taxon>Brucellaceae</taxon>
        <taxon>Brucella/Ochrobactrum group</taxon>
        <taxon>Brucella</taxon>
    </lineage>
</organism>
<gene>
    <name evidence="4" type="ordered locus">Oant_2166</name>
</gene>
<dbReference type="PANTHER" id="PTHR30386:SF28">
    <property type="entry name" value="EXPORTED PROTEIN"/>
    <property type="match status" value="1"/>
</dbReference>
<dbReference type="RefSeq" id="WP_012092059.1">
    <property type="nucleotide sequence ID" value="NC_009667.1"/>
</dbReference>
<proteinExistence type="predicted"/>
<feature type="domain" description="AprE-like beta-barrel" evidence="3">
    <location>
        <begin position="309"/>
        <end position="400"/>
    </location>
</feature>
<sequence>MNQTAIPLFRKQAVVAQRDAWLGNPRLIQPISVQLATVIGLTIISLIVAVLVLGEYTRRVRVHGAVVPSAGVLHVFAPQAGRLLQAQATDAATVEAGDPLFLLGTDTTTNLGETESVVKDQLQSRIDEIAEAIRQRVRLDEIEKRALAERRGAVKLEIERVDAQIKQTEEYIAVLQPRADKYRRLVDSGITLERSFESAEQNYMQNRQELEALRRQRVQLEGTAVDLGSRLEGYDASAAIALGEMRQRIATLREQLAQAEARRAIVIAAPANGTIAAVLVHSGQLVAAGLPLVSILPTGEAMEVHLLADSKAIGFIREGARVLLRYTAFPYQKFGQYGGSITKVSRVTLQPTETNADALAAQPQPTQAQYRITVQPDQPNVMAYGKAEPLRAGMGVEADLLLDTRPLYQWLLEPLYSLRGRAIDQAVKNPK</sequence>
<reference evidence="4 5" key="1">
    <citation type="journal article" date="2011" name="J. Bacteriol.">
        <title>Genome of Ochrobactrum anthropi ATCC 49188 T, a versatile opportunistic pathogen and symbiont of several eukaryotic hosts.</title>
        <authorList>
            <person name="Chain P.S."/>
            <person name="Lang D.M."/>
            <person name="Comerci D.J."/>
            <person name="Malfatti S.A."/>
            <person name="Vergez L.M."/>
            <person name="Shin M."/>
            <person name="Ugalde R.A."/>
            <person name="Garcia E."/>
            <person name="Tolmasky M.E."/>
        </authorList>
    </citation>
    <scope>NUCLEOTIDE SEQUENCE [LARGE SCALE GENOMIC DNA]</scope>
    <source>
        <strain evidence="5">ATCC 49188 / DSM 6882 / CCUG 24695 / JCM 21032 / LMG 3331 / NBRC 15819 / NCTC 12168 / Alc 37</strain>
    </source>
</reference>
<dbReference type="AlphaFoldDB" id="A6X0X8"/>
<dbReference type="Gene3D" id="2.40.50.100">
    <property type="match status" value="1"/>
</dbReference>
<evidence type="ECO:0000259" key="3">
    <source>
        <dbReference type="Pfam" id="PF26002"/>
    </source>
</evidence>
<dbReference type="EMBL" id="CP000758">
    <property type="protein sequence ID" value="ABS14882.1"/>
    <property type="molecule type" value="Genomic_DNA"/>
</dbReference>
<dbReference type="Proteomes" id="UP000002301">
    <property type="component" value="Chromosome 1"/>
</dbReference>
<dbReference type="KEGG" id="oan:Oant_2166"/>
<name>A6X0X8_BRUA4</name>
<dbReference type="InterPro" id="IPR058982">
    <property type="entry name" value="Beta-barrel_AprE"/>
</dbReference>
<keyword evidence="2" id="KW-0472">Membrane</keyword>
<dbReference type="Pfam" id="PF26002">
    <property type="entry name" value="Beta-barrel_AprE"/>
    <property type="match status" value="1"/>
</dbReference>
<evidence type="ECO:0000313" key="5">
    <source>
        <dbReference type="Proteomes" id="UP000002301"/>
    </source>
</evidence>
<accession>A6X0X8</accession>
<evidence type="ECO:0000256" key="2">
    <source>
        <dbReference type="SAM" id="Phobius"/>
    </source>
</evidence>
<dbReference type="HOGENOM" id="CLU_023976_4_2_5"/>
<dbReference type="PANTHER" id="PTHR30386">
    <property type="entry name" value="MEMBRANE FUSION SUBUNIT OF EMRAB-TOLC MULTIDRUG EFFLUX PUMP"/>
    <property type="match status" value="1"/>
</dbReference>
<dbReference type="STRING" id="439375.Oant_2166"/>
<feature type="coiled-coil region" evidence="1">
    <location>
        <begin position="196"/>
        <end position="269"/>
    </location>
</feature>
<keyword evidence="1" id="KW-0175">Coiled coil</keyword>
<dbReference type="eggNOG" id="COG0845">
    <property type="taxonomic scope" value="Bacteria"/>
</dbReference>
<dbReference type="PATRIC" id="fig|439375.7.peg.2275"/>
<dbReference type="InterPro" id="IPR050739">
    <property type="entry name" value="MFP"/>
</dbReference>
<dbReference type="PhylomeDB" id="A6X0X8"/>
<protein>
    <submittedName>
        <fullName evidence="4">Secretion protein HlyD family protein</fullName>
    </submittedName>
</protein>
<keyword evidence="5" id="KW-1185">Reference proteome</keyword>
<dbReference type="PRINTS" id="PR01490">
    <property type="entry name" value="RTXTOXIND"/>
</dbReference>